<dbReference type="InterPro" id="IPR042099">
    <property type="entry name" value="ANL_N_sf"/>
</dbReference>
<dbReference type="OrthoDB" id="10253869at2759"/>
<dbReference type="Gene3D" id="3.30.300.30">
    <property type="match status" value="1"/>
</dbReference>
<gene>
    <name evidence="2" type="ORF">TRUGW13939_10301</name>
</gene>
<dbReference type="EMBL" id="CP055902">
    <property type="protein sequence ID" value="QKX63133.1"/>
    <property type="molecule type" value="Genomic_DNA"/>
</dbReference>
<dbReference type="GO" id="GO:0006629">
    <property type="term" value="P:lipid metabolic process"/>
    <property type="evidence" value="ECO:0007669"/>
    <property type="project" value="InterPro"/>
</dbReference>
<dbReference type="Pfam" id="PF00501">
    <property type="entry name" value="AMP-binding"/>
    <property type="match status" value="1"/>
</dbReference>
<dbReference type="SUPFAM" id="SSF56801">
    <property type="entry name" value="Acetyl-CoA synthetase-like"/>
    <property type="match status" value="1"/>
</dbReference>
<dbReference type="PROSITE" id="PS00455">
    <property type="entry name" value="AMP_BINDING"/>
    <property type="match status" value="1"/>
</dbReference>
<dbReference type="RefSeq" id="XP_035349307.1">
    <property type="nucleotide sequence ID" value="XM_035493414.1"/>
</dbReference>
<dbReference type="InterPro" id="IPR045851">
    <property type="entry name" value="AMP-bd_C_sf"/>
</dbReference>
<organism evidence="2 3">
    <name type="scientific">Talaromyces rugulosus</name>
    <name type="common">Penicillium rugulosum</name>
    <dbReference type="NCBI Taxonomy" id="121627"/>
    <lineage>
        <taxon>Eukaryota</taxon>
        <taxon>Fungi</taxon>
        <taxon>Dikarya</taxon>
        <taxon>Ascomycota</taxon>
        <taxon>Pezizomycotina</taxon>
        <taxon>Eurotiomycetes</taxon>
        <taxon>Eurotiomycetidae</taxon>
        <taxon>Eurotiales</taxon>
        <taxon>Trichocomaceae</taxon>
        <taxon>Talaromyces</taxon>
        <taxon>Talaromyces sect. Islandici</taxon>
    </lineage>
</organism>
<dbReference type="KEGG" id="trg:TRUGW13939_10301"/>
<accession>A0A7H8RF14</accession>
<dbReference type="GeneID" id="55997782"/>
<dbReference type="Gene3D" id="3.40.50.12780">
    <property type="entry name" value="N-terminal domain of ligase-like"/>
    <property type="match status" value="1"/>
</dbReference>
<evidence type="ECO:0000259" key="1">
    <source>
        <dbReference type="Pfam" id="PF00501"/>
    </source>
</evidence>
<sequence>MATSETNGDCHAQLHEASRRCYETILYGMVSAHSISSMMFSRIFSYKGLQDYHSLHKWSIEYPSDFWRFTFQYFTIVYSGTVPDPVVDEHARMDTVPKWFPGIKLNFAENILFTGNSVGQPSSSPGKEDDKVACTQVREEGYSPEQPILHVTWAELRERVGRLTQAMKAHDVGKGDRVAVVGSVCVDTLTVFLAVTALGGIFSSNSTDLGVSAVLDRLTQIQPKLVFADDYAVYRGSRTDLRPKIAELVAGLEDIPGFQGIIAQARFRGSPTDVSSIPMCQTWETFTSKARTSELEFEKMDFSDPMIILYSSGTTGQAKCIVHSVGGIVLSGHKESTLHRAVDHTSSQLQFTTTSWMMYLSSVQLMLTGARLVMYDGHPFTPDTTTLLRLVAREKITHFGISPRYLQTLQSNGVVPRASFDLSHLQVVTSTGMILSDALFQWFYDVGFPSRVLLANISGGTDIVAAFGTCNPLLPLYVGGCQCISLGMAVSVFDPTVEGDKPIRGRPIPLGQAGELVCTQQFPTMPVRFWGDDDGSRYFDSYFKKYDNCWTHGDFISIHPRTKQVTMLGRADGVLNPSGIRFGSAEIYNVIDTEFADCIADSVCVGQRRPQDDDERVMLFLLMQPGRKFTAELVQRVKQHIRARLSARHVPRFIFQTPEIPMTLNAKKVELPIKHIVSSRAIKPSSSLANPACLDFYYDFARDEVLAGETGSDKRAKL</sequence>
<feature type="domain" description="AMP-dependent synthetase/ligase" evidence="1">
    <location>
        <begin position="150"/>
        <end position="519"/>
    </location>
</feature>
<dbReference type="PANTHER" id="PTHR42921:SF4">
    <property type="entry name" value="ACETOACETYL-COA SYNTHASE (AFU_ORTHOLOGUE AFUA_8G04770)"/>
    <property type="match status" value="1"/>
</dbReference>
<dbReference type="InterPro" id="IPR020845">
    <property type="entry name" value="AMP-binding_CS"/>
</dbReference>
<dbReference type="AlphaFoldDB" id="A0A7H8RF14"/>
<keyword evidence="3" id="KW-1185">Reference proteome</keyword>
<dbReference type="GO" id="GO:0030729">
    <property type="term" value="F:acetoacetate-CoA ligase activity"/>
    <property type="evidence" value="ECO:0007669"/>
    <property type="project" value="InterPro"/>
</dbReference>
<dbReference type="InterPro" id="IPR005914">
    <property type="entry name" value="Acac_CoA_synth"/>
</dbReference>
<proteinExistence type="predicted"/>
<dbReference type="InterPro" id="IPR000873">
    <property type="entry name" value="AMP-dep_synth/lig_dom"/>
</dbReference>
<evidence type="ECO:0000313" key="3">
    <source>
        <dbReference type="Proteomes" id="UP000509510"/>
    </source>
</evidence>
<name>A0A7H8RF14_TALRU</name>
<evidence type="ECO:0000313" key="2">
    <source>
        <dbReference type="EMBL" id="QKX63133.1"/>
    </source>
</evidence>
<dbReference type="PANTHER" id="PTHR42921">
    <property type="entry name" value="ACETOACETYL-COA SYNTHETASE"/>
    <property type="match status" value="1"/>
</dbReference>
<protein>
    <recommendedName>
        <fullName evidence="1">AMP-dependent synthetase/ligase domain-containing protein</fullName>
    </recommendedName>
</protein>
<reference evidence="3" key="1">
    <citation type="submission" date="2020-06" db="EMBL/GenBank/DDBJ databases">
        <title>A chromosome-scale genome assembly of Talaromyces rugulosus W13939.</title>
        <authorList>
            <person name="Wang B."/>
            <person name="Guo L."/>
            <person name="Ye K."/>
            <person name="Wang L."/>
        </authorList>
    </citation>
    <scope>NUCLEOTIDE SEQUENCE [LARGE SCALE GENOMIC DNA]</scope>
    <source>
        <strain evidence="3">W13939</strain>
    </source>
</reference>
<dbReference type="Proteomes" id="UP000509510">
    <property type="component" value="Chromosome V"/>
</dbReference>
<dbReference type="NCBIfam" id="TIGR01217">
    <property type="entry name" value="ac_ac_CoA_syn"/>
    <property type="match status" value="1"/>
</dbReference>